<feature type="compositionally biased region" description="Polar residues" evidence="1">
    <location>
        <begin position="1"/>
        <end position="18"/>
    </location>
</feature>
<dbReference type="Proteomes" id="UP000694428">
    <property type="component" value="Unplaced"/>
</dbReference>
<dbReference type="PANTHER" id="PTHR24149">
    <property type="entry name" value="ANKYRIN REPEAT DOMAIN-CONTAINING PROTEIN 12"/>
    <property type="match status" value="1"/>
</dbReference>
<organism evidence="2 3">
    <name type="scientific">Pavo cristatus</name>
    <name type="common">Indian peafowl</name>
    <name type="synonym">Blue peafowl</name>
    <dbReference type="NCBI Taxonomy" id="9049"/>
    <lineage>
        <taxon>Eukaryota</taxon>
        <taxon>Metazoa</taxon>
        <taxon>Chordata</taxon>
        <taxon>Craniata</taxon>
        <taxon>Vertebrata</taxon>
        <taxon>Euteleostomi</taxon>
        <taxon>Archelosauria</taxon>
        <taxon>Archosauria</taxon>
        <taxon>Dinosauria</taxon>
        <taxon>Saurischia</taxon>
        <taxon>Theropoda</taxon>
        <taxon>Coelurosauria</taxon>
        <taxon>Aves</taxon>
        <taxon>Neognathae</taxon>
        <taxon>Galloanserae</taxon>
        <taxon>Galliformes</taxon>
        <taxon>Phasianidae</taxon>
        <taxon>Phasianinae</taxon>
        <taxon>Pavo</taxon>
    </lineage>
</organism>
<protein>
    <submittedName>
        <fullName evidence="2">Uncharacterized protein</fullName>
    </submittedName>
</protein>
<dbReference type="PANTHER" id="PTHR24149:SF16">
    <property type="entry name" value="ANKYRIN REPEAT DOMAIN-CONTAINING PROTEIN 12"/>
    <property type="match status" value="1"/>
</dbReference>
<evidence type="ECO:0000313" key="3">
    <source>
        <dbReference type="Proteomes" id="UP000694428"/>
    </source>
</evidence>
<dbReference type="Ensembl" id="ENSPSTT00000014776.1">
    <property type="protein sequence ID" value="ENSPSTP00000014075.1"/>
    <property type="gene ID" value="ENSPSTG00000009949.1"/>
</dbReference>
<accession>A0A8C9FH06</accession>
<feature type="region of interest" description="Disordered" evidence="1">
    <location>
        <begin position="1"/>
        <end position="45"/>
    </location>
</feature>
<dbReference type="AlphaFoldDB" id="A0A8C9FH06"/>
<sequence>MPKSGSTKTAQIENSDSDSAMVEKPTARKSKDKIASYSKSPKVDRSDVGMKYNVSAFI</sequence>
<dbReference type="GO" id="GO:0005654">
    <property type="term" value="C:nucleoplasm"/>
    <property type="evidence" value="ECO:0007669"/>
    <property type="project" value="TreeGrafter"/>
</dbReference>
<dbReference type="InterPro" id="IPR053210">
    <property type="entry name" value="ANKRD12"/>
</dbReference>
<reference evidence="2" key="1">
    <citation type="submission" date="2025-08" db="UniProtKB">
        <authorList>
            <consortium name="Ensembl"/>
        </authorList>
    </citation>
    <scope>IDENTIFICATION</scope>
</reference>
<proteinExistence type="predicted"/>
<evidence type="ECO:0000256" key="1">
    <source>
        <dbReference type="SAM" id="MobiDB-lite"/>
    </source>
</evidence>
<name>A0A8C9FH06_PAVCR</name>
<keyword evidence="3" id="KW-1185">Reference proteome</keyword>
<evidence type="ECO:0000313" key="2">
    <source>
        <dbReference type="Ensembl" id="ENSPSTP00000014075.1"/>
    </source>
</evidence>
<reference evidence="2" key="2">
    <citation type="submission" date="2025-09" db="UniProtKB">
        <authorList>
            <consortium name="Ensembl"/>
        </authorList>
    </citation>
    <scope>IDENTIFICATION</scope>
</reference>